<dbReference type="AlphaFoldDB" id="A0A9J5Y089"/>
<organism evidence="1 2">
    <name type="scientific">Solanum commersonii</name>
    <name type="common">Commerson's wild potato</name>
    <name type="synonym">Commerson's nightshade</name>
    <dbReference type="NCBI Taxonomy" id="4109"/>
    <lineage>
        <taxon>Eukaryota</taxon>
        <taxon>Viridiplantae</taxon>
        <taxon>Streptophyta</taxon>
        <taxon>Embryophyta</taxon>
        <taxon>Tracheophyta</taxon>
        <taxon>Spermatophyta</taxon>
        <taxon>Magnoliopsida</taxon>
        <taxon>eudicotyledons</taxon>
        <taxon>Gunneridae</taxon>
        <taxon>Pentapetalae</taxon>
        <taxon>asterids</taxon>
        <taxon>lamiids</taxon>
        <taxon>Solanales</taxon>
        <taxon>Solanaceae</taxon>
        <taxon>Solanoideae</taxon>
        <taxon>Solaneae</taxon>
        <taxon>Solanum</taxon>
    </lineage>
</organism>
<evidence type="ECO:0000313" key="2">
    <source>
        <dbReference type="Proteomes" id="UP000824120"/>
    </source>
</evidence>
<dbReference type="Proteomes" id="UP000824120">
    <property type="component" value="Chromosome 7"/>
</dbReference>
<reference evidence="1 2" key="1">
    <citation type="submission" date="2020-09" db="EMBL/GenBank/DDBJ databases">
        <title>De no assembly of potato wild relative species, Solanum commersonii.</title>
        <authorList>
            <person name="Cho K."/>
        </authorList>
    </citation>
    <scope>NUCLEOTIDE SEQUENCE [LARGE SCALE GENOMIC DNA]</scope>
    <source>
        <strain evidence="1">LZ3.2</strain>
        <tissue evidence="1">Leaf</tissue>
    </source>
</reference>
<name>A0A9J5Y089_SOLCO</name>
<sequence length="1193" mass="136403">METVGPHDKMSHFEGQMIPRAVHGLFGDLEFRPHFCQIFSWMSFKTLAIEPVGPHGQNSMDILVIWNFEIIFAKFFCGRPLRPQLWRQLVLMAKTSHFQGKTIPRADLEFQAHFCQNFSWTFVKALAMDPVFLIAKTSYFLRQTSPGAGKPPLLLIFLWSQLALMTKTSHFEGETSPTADLRYEASCPSREKCSIFKVKRPLNQSMDFFGDLEFQAHFCKKISYTFVKTLDMEPVSPHGQNIPFSRSNDPRSSQLALTDKTFHFKGQMIPGAVHGLFGDLKFRAHFCQNFSWTSVKALAMDLVGPHAKTSHFQGQMTLGADLRYIASFSPQPKRPIFKVKQPPEQTLAMEPVTLPTNTSNFQGQTNPEAVHELFGDLEFRPHIWKTISWMFVKCLAMEPLALTAKTSIFKGQTSSEADLSYGANWPLRPKHPILKVKQALEQTLAMDPVGPHCQISHFQSQTSLVAGSRPSQVKRSPVQHLSYGASWPLQPKRPIFEVKQPPEQTSVKTLAMDSSTDFLKIWNFELILAKKISWMSVKTFAMEPLDPHGQNLALTAKISYFQGPTIPGADFSYGASRPSWTKRPIFKVKRSPEQLWSQLALTSKTSHFEGQTSPRGDVRENLSYGACWPSWPKHPIFKVKQAPNQLNPLFCQFSGAIVNELFGDLEFRAYFCQNFSWTSIKNFAMEPVISHSKNISFSRSNNPRVHGLFGDLEFRHHFCQNCLWRSIKSLALEPVGPHGKNVSFSRSNDLRIRLNYGSNWPSRPKLPFFKVKRDLEQSMEFLVIWNFDLIFAKLFLDHLSYGDNWPSRLKHPIFEVKRPPEQTIVNAFSIDPVVPHGQNTSVKTLAMEPVSPNSQNIPFSRSNETRNMYTPHFANFHVLLSMDFLKIWNSEHIFAKSFSWTSAKTSAMDLVVSYIQNVPFSKSNDPRSSWPSWLNVTFSRSNETRNHSYGDSWPSRPKRPFLKVKRALEQSVNTLAMEPVGPHGENVPFARSNELHSNQLALMANTSNFEGQMTLEQPKHPIFKVKRAPEQTLAMEPVSPHIQNIPFSRSNDPRSSWTSQPKRPIFKFKRAIEQVGGPHLPFANFRVLCCMDFLEIWNSEPIFVKIFYGNLVRLYLWSQLALTAKKSHFKGQMYPVAGNPSIFPIFVYGFSVPLWPKRPIFKVKRSIEQALDMDPVFTYGQNIPFSWSNDPRS</sequence>
<dbReference type="EMBL" id="JACXVP010000007">
    <property type="protein sequence ID" value="KAG5593605.1"/>
    <property type="molecule type" value="Genomic_DNA"/>
</dbReference>
<accession>A0A9J5Y089</accession>
<feature type="non-terminal residue" evidence="1">
    <location>
        <position position="1"/>
    </location>
</feature>
<gene>
    <name evidence="1" type="ORF">H5410_034837</name>
</gene>
<evidence type="ECO:0000313" key="1">
    <source>
        <dbReference type="EMBL" id="KAG5593605.1"/>
    </source>
</evidence>
<comment type="caution">
    <text evidence="1">The sequence shown here is derived from an EMBL/GenBank/DDBJ whole genome shotgun (WGS) entry which is preliminary data.</text>
</comment>
<proteinExistence type="predicted"/>
<protein>
    <submittedName>
        <fullName evidence="1">Uncharacterized protein</fullName>
    </submittedName>
</protein>
<keyword evidence="2" id="KW-1185">Reference proteome</keyword>